<proteinExistence type="predicted"/>
<evidence type="ECO:0000313" key="3">
    <source>
        <dbReference type="Proteomes" id="UP001165074"/>
    </source>
</evidence>
<sequence length="64" mass="7133">MDALEPAGRPELDELGRRLRQAKSTAPTRPRPGAPDRPPALALAAPFAAFYDRIRDRLRGRPRT</sequence>
<organism evidence="2 3">
    <name type="scientific">Actinoallomurus iriomotensis</name>
    <dbReference type="NCBI Taxonomy" id="478107"/>
    <lineage>
        <taxon>Bacteria</taxon>
        <taxon>Bacillati</taxon>
        <taxon>Actinomycetota</taxon>
        <taxon>Actinomycetes</taxon>
        <taxon>Streptosporangiales</taxon>
        <taxon>Thermomonosporaceae</taxon>
        <taxon>Actinoallomurus</taxon>
    </lineage>
</organism>
<dbReference type="RefSeq" id="WP_285567475.1">
    <property type="nucleotide sequence ID" value="NZ_BSTK01000002.1"/>
</dbReference>
<comment type="caution">
    <text evidence="2">The sequence shown here is derived from an EMBL/GenBank/DDBJ whole genome shotgun (WGS) entry which is preliminary data.</text>
</comment>
<accession>A0A9W6VYW9</accession>
<feature type="compositionally biased region" description="Basic and acidic residues" evidence="1">
    <location>
        <begin position="8"/>
        <end position="17"/>
    </location>
</feature>
<name>A0A9W6VYW9_9ACTN</name>
<dbReference type="AlphaFoldDB" id="A0A9W6VYW9"/>
<dbReference type="Proteomes" id="UP001165074">
    <property type="component" value="Unassembled WGS sequence"/>
</dbReference>
<protein>
    <submittedName>
        <fullName evidence="2">Uncharacterized protein</fullName>
    </submittedName>
</protein>
<gene>
    <name evidence="2" type="ORF">Airi02_011860</name>
</gene>
<feature type="compositionally biased region" description="Pro residues" evidence="1">
    <location>
        <begin position="29"/>
        <end position="38"/>
    </location>
</feature>
<evidence type="ECO:0000313" key="2">
    <source>
        <dbReference type="EMBL" id="GLY83256.1"/>
    </source>
</evidence>
<dbReference type="EMBL" id="BSTK01000002">
    <property type="protein sequence ID" value="GLY83256.1"/>
    <property type="molecule type" value="Genomic_DNA"/>
</dbReference>
<evidence type="ECO:0000256" key="1">
    <source>
        <dbReference type="SAM" id="MobiDB-lite"/>
    </source>
</evidence>
<feature type="region of interest" description="Disordered" evidence="1">
    <location>
        <begin position="1"/>
        <end position="40"/>
    </location>
</feature>
<keyword evidence="3" id="KW-1185">Reference proteome</keyword>
<reference evidence="2" key="1">
    <citation type="submission" date="2023-03" db="EMBL/GenBank/DDBJ databases">
        <title>Actinoallomurus iriomotensis NBRC 103684.</title>
        <authorList>
            <person name="Ichikawa N."/>
            <person name="Sato H."/>
            <person name="Tonouchi N."/>
        </authorList>
    </citation>
    <scope>NUCLEOTIDE SEQUENCE</scope>
    <source>
        <strain evidence="2">NBRC 103684</strain>
    </source>
</reference>